<protein>
    <recommendedName>
        <fullName evidence="2">protein-tyrosine-phosphatase</fullName>
        <ecNumber evidence="2">3.1.3.48</ecNumber>
    </recommendedName>
</protein>
<dbReference type="InterPro" id="IPR016195">
    <property type="entry name" value="Pol/histidinol_Pase-like"/>
</dbReference>
<comment type="caution">
    <text evidence="5">The sequence shown here is derived from an EMBL/GenBank/DDBJ whole genome shotgun (WGS) entry which is preliminary data.</text>
</comment>
<dbReference type="AlphaFoldDB" id="A0AAW8R6L5"/>
<dbReference type="EMBL" id="JAVRIE010000007">
    <property type="protein sequence ID" value="MDT0584077.1"/>
    <property type="molecule type" value="Genomic_DNA"/>
</dbReference>
<name>A0AAW8R6L5_9ALTE</name>
<dbReference type="PANTHER" id="PTHR39181">
    <property type="entry name" value="TYROSINE-PROTEIN PHOSPHATASE YWQE"/>
    <property type="match status" value="1"/>
</dbReference>
<comment type="similarity">
    <text evidence="1">Belongs to the metallo-dependent hydrolases superfamily. CpsB/CapC family.</text>
</comment>
<evidence type="ECO:0000256" key="4">
    <source>
        <dbReference type="ARBA" id="ARBA00051722"/>
    </source>
</evidence>
<evidence type="ECO:0000256" key="1">
    <source>
        <dbReference type="ARBA" id="ARBA00005750"/>
    </source>
</evidence>
<dbReference type="GO" id="GO:0004725">
    <property type="term" value="F:protein tyrosine phosphatase activity"/>
    <property type="evidence" value="ECO:0007669"/>
    <property type="project" value="UniProtKB-EC"/>
</dbReference>
<dbReference type="PANTHER" id="PTHR39181:SF1">
    <property type="entry name" value="TYROSINE-PROTEIN PHOSPHATASE YWQE"/>
    <property type="match status" value="1"/>
</dbReference>
<evidence type="ECO:0000313" key="5">
    <source>
        <dbReference type="EMBL" id="MDT0584077.1"/>
    </source>
</evidence>
<organism evidence="5 6">
    <name type="scientific">Brumicola blandensis</name>
    <dbReference type="NCBI Taxonomy" id="3075611"/>
    <lineage>
        <taxon>Bacteria</taxon>
        <taxon>Pseudomonadati</taxon>
        <taxon>Pseudomonadota</taxon>
        <taxon>Gammaproteobacteria</taxon>
        <taxon>Alteromonadales</taxon>
        <taxon>Alteromonadaceae</taxon>
        <taxon>Brumicola</taxon>
    </lineage>
</organism>
<dbReference type="PIRSF" id="PIRSF016557">
    <property type="entry name" value="Caps_synth_CpsB"/>
    <property type="match status" value="1"/>
</dbReference>
<dbReference type="RefSeq" id="WP_311362844.1">
    <property type="nucleotide sequence ID" value="NZ_JAVRIE010000007.1"/>
</dbReference>
<gene>
    <name evidence="5" type="ORF">RM544_16130</name>
</gene>
<sequence>MIDLHSHILPGIDDGAKTMDDAIALIEQSIAADVTHIVCTPHIHQGVYDNDLSTILNAYDLLCYEVKSKAIPIKLAYSGEVRICPEIVSWVANKQLPFLGSWEGRSVLLLELPHSHIPPGVENLIKWLLKSGIQPVIPHPERNRDIIADYRKATSLKKQGCLFQVTAGAFTNRFNERVKDLAVKMLSDGLIDYIASDMHSIHRRPNDMKAARVELDSLLSAEDVKRLTHTTPALITADLQWR</sequence>
<dbReference type="GO" id="GO:0030145">
    <property type="term" value="F:manganese ion binding"/>
    <property type="evidence" value="ECO:0007669"/>
    <property type="project" value="InterPro"/>
</dbReference>
<reference evidence="5 6" key="1">
    <citation type="submission" date="2023-09" db="EMBL/GenBank/DDBJ databases">
        <authorList>
            <person name="Rey-Velasco X."/>
        </authorList>
    </citation>
    <scope>NUCLEOTIDE SEQUENCE [LARGE SCALE GENOMIC DNA]</scope>
    <source>
        <strain evidence="5 6">W409</strain>
    </source>
</reference>
<comment type="catalytic activity">
    <reaction evidence="4">
        <text>O-phospho-L-tyrosyl-[protein] + H2O = L-tyrosyl-[protein] + phosphate</text>
        <dbReference type="Rhea" id="RHEA:10684"/>
        <dbReference type="Rhea" id="RHEA-COMP:10136"/>
        <dbReference type="Rhea" id="RHEA-COMP:20101"/>
        <dbReference type="ChEBI" id="CHEBI:15377"/>
        <dbReference type="ChEBI" id="CHEBI:43474"/>
        <dbReference type="ChEBI" id="CHEBI:46858"/>
        <dbReference type="ChEBI" id="CHEBI:61978"/>
        <dbReference type="EC" id="3.1.3.48"/>
    </reaction>
</comment>
<accession>A0AAW8R6L5</accession>
<keyword evidence="3 5" id="KW-0378">Hydrolase</keyword>
<evidence type="ECO:0000313" key="6">
    <source>
        <dbReference type="Proteomes" id="UP001249020"/>
    </source>
</evidence>
<dbReference type="Proteomes" id="UP001249020">
    <property type="component" value="Unassembled WGS sequence"/>
</dbReference>
<dbReference type="Pfam" id="PF19567">
    <property type="entry name" value="CpsB_CapC"/>
    <property type="match status" value="1"/>
</dbReference>
<dbReference type="InterPro" id="IPR016667">
    <property type="entry name" value="Caps_polysacc_synth_CpsB/CapC"/>
</dbReference>
<proteinExistence type="inferred from homology"/>
<dbReference type="EC" id="3.1.3.48" evidence="2"/>
<dbReference type="Gene3D" id="3.20.20.140">
    <property type="entry name" value="Metal-dependent hydrolases"/>
    <property type="match status" value="1"/>
</dbReference>
<dbReference type="SUPFAM" id="SSF89550">
    <property type="entry name" value="PHP domain-like"/>
    <property type="match status" value="1"/>
</dbReference>
<evidence type="ECO:0000256" key="2">
    <source>
        <dbReference type="ARBA" id="ARBA00013064"/>
    </source>
</evidence>
<keyword evidence="6" id="KW-1185">Reference proteome</keyword>
<evidence type="ECO:0000256" key="3">
    <source>
        <dbReference type="ARBA" id="ARBA00022801"/>
    </source>
</evidence>